<feature type="non-terminal residue" evidence="1">
    <location>
        <position position="95"/>
    </location>
</feature>
<proteinExistence type="predicted"/>
<reference evidence="1" key="1">
    <citation type="submission" date="2020-07" db="EMBL/GenBank/DDBJ databases">
        <authorList>
            <person name="Nazaruddin N."/>
        </authorList>
    </citation>
    <scope>NUCLEOTIDE SEQUENCE</scope>
</reference>
<dbReference type="EMBL" id="CAJDYZ010013603">
    <property type="protein sequence ID" value="CAD1481204.1"/>
    <property type="molecule type" value="Genomic_DNA"/>
</dbReference>
<accession>A0A6V7HKF9</accession>
<evidence type="ECO:0000313" key="1">
    <source>
        <dbReference type="EMBL" id="CAD1481204.1"/>
    </source>
</evidence>
<dbReference type="AlphaFoldDB" id="A0A6V7HKF9"/>
<protein>
    <submittedName>
        <fullName evidence="1">Uncharacterized protein</fullName>
    </submittedName>
</protein>
<organism evidence="1 2">
    <name type="scientific">Heterotrigona itama</name>
    <dbReference type="NCBI Taxonomy" id="395501"/>
    <lineage>
        <taxon>Eukaryota</taxon>
        <taxon>Metazoa</taxon>
        <taxon>Ecdysozoa</taxon>
        <taxon>Arthropoda</taxon>
        <taxon>Hexapoda</taxon>
        <taxon>Insecta</taxon>
        <taxon>Pterygota</taxon>
        <taxon>Neoptera</taxon>
        <taxon>Endopterygota</taxon>
        <taxon>Hymenoptera</taxon>
        <taxon>Apocrita</taxon>
        <taxon>Aculeata</taxon>
        <taxon>Apoidea</taxon>
        <taxon>Anthophila</taxon>
        <taxon>Apidae</taxon>
        <taxon>Heterotrigona</taxon>
    </lineage>
</organism>
<comment type="caution">
    <text evidence="1">The sequence shown here is derived from an EMBL/GenBank/DDBJ whole genome shotgun (WGS) entry which is preliminary data.</text>
</comment>
<keyword evidence="2" id="KW-1185">Reference proteome</keyword>
<name>A0A6V7HKF9_9HYME</name>
<gene>
    <name evidence="1" type="ORF">MHI_LOCUS996678</name>
</gene>
<evidence type="ECO:0000313" key="2">
    <source>
        <dbReference type="Proteomes" id="UP000752696"/>
    </source>
</evidence>
<dbReference type="OrthoDB" id="10312273at2759"/>
<sequence>MRERLLVPVSRRYRRTKQPLSKSHRTSPNKVLRFPIKIIKVLAEWKMPMPLRCTSVDARVEIRVLSLYYADCTQLQCSAKYMSISLRLACEQQPA</sequence>
<dbReference type="Proteomes" id="UP000752696">
    <property type="component" value="Unassembled WGS sequence"/>
</dbReference>